<dbReference type="OrthoDB" id="415597at2759"/>
<dbReference type="InParanoid" id="G0QPF7"/>
<protein>
    <submittedName>
        <fullName evidence="3">Uncharacterized protein</fullName>
    </submittedName>
</protein>
<name>G0QPF7_ICHMU</name>
<sequence>MQIEPWADPGEPDQEEAFERQIFERKIFQIIPKSGQLKKGQLKDVELIYNPNSKQQDDNPFKSKNDKNLNGQKHSLRVVLQIMNGKPLQINLKGMSLAPLEGLLAVKKNQFELPDTPIGLLIPVKFPIEIANLGSIKVSYKVEIEEQDCDQNIIKNDSRFTAFLLEKSQDTLLPNEKSYLYCLFKPLEQKGYYYKLKIIVFDMVKITQEIIIFIKGQGFLNLPPVKNQLNAEEIPRQRSSVSTIGSKVFFSIEEIDFGYMKPGKESYRFIILYNLNENQKLNFDFGSSSFALTQNKPGLMCGDKCIIEPIQGVLEPKSFIELKLALACSYDPSVYEGELECTINWDLDKNNQQQFLKNSIVSTFNKNNNNNNNNNNNQSNNNTLQKETLFLRIKKKSLLNVNLINNYINQSSIENTQQYQQKTIEELFQGKNLKQKHAFELIIEKALNEILNESNTERIIGRIDNQPIGFFKYFDDENSVSIISNQWNDFRYLFLQQEFVDLVDLIMENTFFNIIQETTRKECDLLKISKTFVMPL</sequence>
<dbReference type="GO" id="GO:0005737">
    <property type="term" value="C:cytoplasm"/>
    <property type="evidence" value="ECO:0007669"/>
    <property type="project" value="UniProtKB-SubCell"/>
</dbReference>
<reference evidence="3 4" key="1">
    <citation type="submission" date="2011-07" db="EMBL/GenBank/DDBJ databases">
        <authorList>
            <person name="Coyne R."/>
            <person name="Brami D."/>
            <person name="Johnson J."/>
            <person name="Hostetler J."/>
            <person name="Hannick L."/>
            <person name="Clark T."/>
            <person name="Cassidy-Hanley D."/>
            <person name="Inman J."/>
        </authorList>
    </citation>
    <scope>NUCLEOTIDE SEQUENCE [LARGE SCALE GENOMIC DNA]</scope>
    <source>
        <strain evidence="3 4">G5</strain>
    </source>
</reference>
<keyword evidence="4" id="KW-1185">Reference proteome</keyword>
<dbReference type="GeneID" id="14909067"/>
<dbReference type="Proteomes" id="UP000008983">
    <property type="component" value="Unassembled WGS sequence"/>
</dbReference>
<dbReference type="PANTHER" id="PTHR46127">
    <property type="entry name" value="CILIA- AND FLAGELLA-ASSOCIATED PROTEIN 65"/>
    <property type="match status" value="1"/>
</dbReference>
<accession>G0QPF7</accession>
<proteinExistence type="predicted"/>
<dbReference type="InterPro" id="IPR052614">
    <property type="entry name" value="CFAP65"/>
</dbReference>
<dbReference type="PANTHER" id="PTHR46127:SF1">
    <property type="entry name" value="CILIA- AND FLAGELLA-ASSOCIATED PROTEIN 65"/>
    <property type="match status" value="1"/>
</dbReference>
<evidence type="ECO:0000313" key="3">
    <source>
        <dbReference type="EMBL" id="EGR32899.1"/>
    </source>
</evidence>
<feature type="domain" description="CFAP65 tenth Ig-like" evidence="1">
    <location>
        <begin position="107"/>
        <end position="219"/>
    </location>
</feature>
<feature type="domain" description="CFAP65-like ninth Ig-like" evidence="2">
    <location>
        <begin position="1"/>
        <end position="94"/>
    </location>
</feature>
<dbReference type="InterPro" id="IPR056305">
    <property type="entry name" value="Ig_CFAP65_10th"/>
</dbReference>
<evidence type="ECO:0000259" key="2">
    <source>
        <dbReference type="Pfam" id="PF24816"/>
    </source>
</evidence>
<organism evidence="3 4">
    <name type="scientific">Ichthyophthirius multifiliis</name>
    <name type="common">White spot disease agent</name>
    <name type="synonym">Ich</name>
    <dbReference type="NCBI Taxonomy" id="5932"/>
    <lineage>
        <taxon>Eukaryota</taxon>
        <taxon>Sar</taxon>
        <taxon>Alveolata</taxon>
        <taxon>Ciliophora</taxon>
        <taxon>Intramacronucleata</taxon>
        <taxon>Oligohymenophorea</taxon>
        <taxon>Hymenostomatida</taxon>
        <taxon>Ophryoglenina</taxon>
        <taxon>Ichthyophthirius</taxon>
    </lineage>
</organism>
<dbReference type="RefSeq" id="XP_004036885.1">
    <property type="nucleotide sequence ID" value="XM_004036837.1"/>
</dbReference>
<evidence type="ECO:0000313" key="4">
    <source>
        <dbReference type="Proteomes" id="UP000008983"/>
    </source>
</evidence>
<evidence type="ECO:0000259" key="1">
    <source>
        <dbReference type="Pfam" id="PF24291"/>
    </source>
</evidence>
<dbReference type="eggNOG" id="ENOG502QSJW">
    <property type="taxonomic scope" value="Eukaryota"/>
</dbReference>
<dbReference type="EMBL" id="GL983553">
    <property type="protein sequence ID" value="EGR32899.1"/>
    <property type="molecule type" value="Genomic_DNA"/>
</dbReference>
<dbReference type="Pfam" id="PF24816">
    <property type="entry name" value="Ig_CFAP65__9th"/>
    <property type="match status" value="1"/>
</dbReference>
<gene>
    <name evidence="3" type="ORF">IMG5_067400</name>
</gene>
<dbReference type="AlphaFoldDB" id="G0QPF7"/>
<dbReference type="Pfam" id="PF24291">
    <property type="entry name" value="Ig_CFAP65"/>
    <property type="match status" value="1"/>
</dbReference>
<dbReference type="STRING" id="857967.G0QPF7"/>
<dbReference type="GO" id="GO:0005929">
    <property type="term" value="C:cilium"/>
    <property type="evidence" value="ECO:0007669"/>
    <property type="project" value="UniProtKB-SubCell"/>
</dbReference>
<dbReference type="InterPro" id="IPR056344">
    <property type="entry name" value="Ig_CFAP65-like_9th"/>
</dbReference>